<evidence type="ECO:0000256" key="1">
    <source>
        <dbReference type="ARBA" id="ARBA00004613"/>
    </source>
</evidence>
<evidence type="ECO:0000256" key="6">
    <source>
        <dbReference type="ARBA" id="ARBA00022825"/>
    </source>
</evidence>
<evidence type="ECO:0000256" key="7">
    <source>
        <dbReference type="PROSITE-ProRule" id="PRU01240"/>
    </source>
</evidence>
<feature type="domain" description="Peptidase S8/S53" evidence="8">
    <location>
        <begin position="55"/>
        <end position="140"/>
    </location>
</feature>
<evidence type="ECO:0000256" key="4">
    <source>
        <dbReference type="ARBA" id="ARBA00022729"/>
    </source>
</evidence>
<dbReference type="Gene3D" id="3.40.50.200">
    <property type="entry name" value="Peptidase S8/S53 domain"/>
    <property type="match status" value="1"/>
</dbReference>
<keyword evidence="5" id="KW-0378">Hydrolase</keyword>
<dbReference type="SUPFAM" id="SSF52743">
    <property type="entry name" value="Subtilisin-like"/>
    <property type="match status" value="1"/>
</dbReference>
<reference evidence="9" key="1">
    <citation type="submission" date="2018-02" db="EMBL/GenBank/DDBJ databases">
        <title>Rhizophora mucronata_Transcriptome.</title>
        <authorList>
            <person name="Meera S.P."/>
            <person name="Sreeshan A."/>
            <person name="Augustine A."/>
        </authorList>
    </citation>
    <scope>NUCLEOTIDE SEQUENCE</scope>
    <source>
        <tissue evidence="9">Leaf</tissue>
    </source>
</reference>
<organism evidence="9">
    <name type="scientific">Rhizophora mucronata</name>
    <name type="common">Asiatic mangrove</name>
    <dbReference type="NCBI Taxonomy" id="61149"/>
    <lineage>
        <taxon>Eukaryota</taxon>
        <taxon>Viridiplantae</taxon>
        <taxon>Streptophyta</taxon>
        <taxon>Embryophyta</taxon>
        <taxon>Tracheophyta</taxon>
        <taxon>Spermatophyta</taxon>
        <taxon>Magnoliopsida</taxon>
        <taxon>eudicotyledons</taxon>
        <taxon>Gunneridae</taxon>
        <taxon>Pentapetalae</taxon>
        <taxon>rosids</taxon>
        <taxon>fabids</taxon>
        <taxon>Malpighiales</taxon>
        <taxon>Rhizophoraceae</taxon>
        <taxon>Rhizophora</taxon>
    </lineage>
</organism>
<dbReference type="InterPro" id="IPR000209">
    <property type="entry name" value="Peptidase_S8/S53_dom"/>
</dbReference>
<comment type="similarity">
    <text evidence="2 7">Belongs to the peptidase S8 family.</text>
</comment>
<protein>
    <recommendedName>
        <fullName evidence="8">Peptidase S8/S53 domain-containing protein</fullName>
    </recommendedName>
</protein>
<evidence type="ECO:0000313" key="9">
    <source>
        <dbReference type="EMBL" id="MBX36697.1"/>
    </source>
</evidence>
<dbReference type="InterPro" id="IPR023828">
    <property type="entry name" value="Peptidase_S8_Ser-AS"/>
</dbReference>
<dbReference type="GO" id="GO:0004252">
    <property type="term" value="F:serine-type endopeptidase activity"/>
    <property type="evidence" value="ECO:0007669"/>
    <property type="project" value="InterPro"/>
</dbReference>
<dbReference type="Gene3D" id="3.50.30.30">
    <property type="match status" value="1"/>
</dbReference>
<dbReference type="PROSITE" id="PS51892">
    <property type="entry name" value="SUBTILASE"/>
    <property type="match status" value="1"/>
</dbReference>
<proteinExistence type="inferred from homology"/>
<dbReference type="GO" id="GO:0006508">
    <property type="term" value="P:proteolysis"/>
    <property type="evidence" value="ECO:0007669"/>
    <property type="project" value="UniProtKB-KW"/>
</dbReference>
<dbReference type="InterPro" id="IPR045051">
    <property type="entry name" value="SBT"/>
</dbReference>
<evidence type="ECO:0000259" key="8">
    <source>
        <dbReference type="Pfam" id="PF00082"/>
    </source>
</evidence>
<comment type="subcellular location">
    <subcellularLocation>
        <location evidence="1">Secreted</location>
    </subcellularLocation>
</comment>
<dbReference type="Pfam" id="PF00082">
    <property type="entry name" value="Peptidase_S8"/>
    <property type="match status" value="1"/>
</dbReference>
<name>A0A2P2N2K6_RHIMU</name>
<evidence type="ECO:0000256" key="2">
    <source>
        <dbReference type="ARBA" id="ARBA00011073"/>
    </source>
</evidence>
<accession>A0A2P2N2K6</accession>
<dbReference type="AlphaFoldDB" id="A0A2P2N2K6"/>
<dbReference type="GO" id="GO:0005576">
    <property type="term" value="C:extracellular region"/>
    <property type="evidence" value="ECO:0007669"/>
    <property type="project" value="UniProtKB-SubCell"/>
</dbReference>
<dbReference type="PROSITE" id="PS00138">
    <property type="entry name" value="SUBTILASE_SER"/>
    <property type="match status" value="1"/>
</dbReference>
<evidence type="ECO:0000256" key="3">
    <source>
        <dbReference type="ARBA" id="ARBA00022670"/>
    </source>
</evidence>
<keyword evidence="3" id="KW-0645">Protease</keyword>
<sequence>MRNIHVRSVIFESRDTIPSLVLTTASGALIRKYTIAQNTTQGKSIEFMSTNLKTKPAPQVAFFPSRVAEPINPSILKPDILAPGVDVLAAVAPNKPFMNIDKYDLVTDYALYSGTSIAMPHFAGVAALLEGVHLKWSPAAI</sequence>
<evidence type="ECO:0000256" key="5">
    <source>
        <dbReference type="ARBA" id="ARBA00022801"/>
    </source>
</evidence>
<dbReference type="PANTHER" id="PTHR10795">
    <property type="entry name" value="PROPROTEIN CONVERTASE SUBTILISIN/KEXIN"/>
    <property type="match status" value="1"/>
</dbReference>
<keyword evidence="4" id="KW-0732">Signal</keyword>
<dbReference type="EMBL" id="GGEC01056213">
    <property type="protein sequence ID" value="MBX36697.1"/>
    <property type="molecule type" value="Transcribed_RNA"/>
</dbReference>
<comment type="caution">
    <text evidence="7">Lacks conserved residue(s) required for the propagation of feature annotation.</text>
</comment>
<keyword evidence="6" id="KW-0720">Serine protease</keyword>
<dbReference type="InterPro" id="IPR036852">
    <property type="entry name" value="Peptidase_S8/S53_dom_sf"/>
</dbReference>